<dbReference type="InterPro" id="IPR021109">
    <property type="entry name" value="Peptidase_aspartic_dom_sf"/>
</dbReference>
<dbReference type="GO" id="GO:0006508">
    <property type="term" value="P:proteolysis"/>
    <property type="evidence" value="ECO:0007669"/>
    <property type="project" value="UniProtKB-KW"/>
</dbReference>
<feature type="active site" evidence="5">
    <location>
        <position position="127"/>
    </location>
</feature>
<reference evidence="7 8" key="1">
    <citation type="submission" date="2018-11" db="EMBL/GenBank/DDBJ databases">
        <title>Genome sequence of Apiotrichum porosum DSM 27194.</title>
        <authorList>
            <person name="Aliyu H."/>
            <person name="Gorte O."/>
            <person name="Ochsenreither K."/>
        </authorList>
    </citation>
    <scope>NUCLEOTIDE SEQUENCE [LARGE SCALE GENOMIC DNA]</scope>
    <source>
        <strain evidence="7 8">DSM 27194</strain>
    </source>
</reference>
<dbReference type="Proteomes" id="UP000279236">
    <property type="component" value="Unassembled WGS sequence"/>
</dbReference>
<sequence length="450" mass="48448">MPSSLEAMFQVQNKLRKDLGLHKVKVIHNKNYKASGGKSYVYLLNRFGFNPTQPCEYFHERVPHQRGLAHSHFAIGGRVHMTSNLMKKVAGGTGTSQVTAEDQQNDSEYLCEVQIGTPAQTLLLDFDTGSADLWVFSTELSKTLQTNHTDFAPTKSSTWKAMPGYTWQITYGDQSSASGDVGTDVVSLGGLAIENQCVEIAKTLSAQFAQGTGDGLLGLAWPSINTVSDNGKAAPQPTPVTNMITQKDIPAGAELFTSAFYSTRDANATSFYTFGYIDQDLVTASGKQIAWTPIDNSQGFWMFPSTSVVINGKTTTVANNTAIADTGTTLALLSDTVVKALYAQIPGATYSSTQAGYIFPNTVTVDQLPTFTVAVGDTQFTIQKEDLIFAPADANNVYGAIQSRGDNPFDILGDAFLKSIYAIWDQGNTRFGAVPKIQAVQNLTFPAGSA</sequence>
<evidence type="ECO:0000256" key="1">
    <source>
        <dbReference type="ARBA" id="ARBA00007447"/>
    </source>
</evidence>
<feature type="active site" evidence="5">
    <location>
        <position position="325"/>
    </location>
</feature>
<feature type="domain" description="Peptidase A1" evidence="6">
    <location>
        <begin position="109"/>
        <end position="434"/>
    </location>
</feature>
<dbReference type="GeneID" id="39586449"/>
<dbReference type="Pfam" id="PF00026">
    <property type="entry name" value="Asp"/>
    <property type="match status" value="1"/>
</dbReference>
<evidence type="ECO:0000256" key="4">
    <source>
        <dbReference type="ARBA" id="ARBA00022801"/>
    </source>
</evidence>
<evidence type="ECO:0000313" key="7">
    <source>
        <dbReference type="EMBL" id="RSH78980.1"/>
    </source>
</evidence>
<dbReference type="PANTHER" id="PTHR47966">
    <property type="entry name" value="BETA-SITE APP-CLEAVING ENZYME, ISOFORM A-RELATED"/>
    <property type="match status" value="1"/>
</dbReference>
<dbReference type="EMBL" id="RSCE01000011">
    <property type="protein sequence ID" value="RSH78980.1"/>
    <property type="molecule type" value="Genomic_DNA"/>
</dbReference>
<comment type="caution">
    <text evidence="7">The sequence shown here is derived from an EMBL/GenBank/DDBJ whole genome shotgun (WGS) entry which is preliminary data.</text>
</comment>
<dbReference type="Gene3D" id="2.40.70.10">
    <property type="entry name" value="Acid Proteases"/>
    <property type="match status" value="2"/>
</dbReference>
<proteinExistence type="inferred from homology"/>
<keyword evidence="3" id="KW-0064">Aspartyl protease</keyword>
<evidence type="ECO:0000256" key="5">
    <source>
        <dbReference type="PIRSR" id="PIRSR601461-1"/>
    </source>
</evidence>
<accession>A0A427XJD2</accession>
<protein>
    <recommendedName>
        <fullName evidence="6">Peptidase A1 domain-containing protein</fullName>
    </recommendedName>
</protein>
<dbReference type="InterPro" id="IPR001461">
    <property type="entry name" value="Aspartic_peptidase_A1"/>
</dbReference>
<dbReference type="GO" id="GO:0004190">
    <property type="term" value="F:aspartic-type endopeptidase activity"/>
    <property type="evidence" value="ECO:0007669"/>
    <property type="project" value="UniProtKB-KW"/>
</dbReference>
<dbReference type="PRINTS" id="PR00792">
    <property type="entry name" value="PEPSIN"/>
</dbReference>
<dbReference type="InterPro" id="IPR034163">
    <property type="entry name" value="Aspergillopepsin-like_cat_dom"/>
</dbReference>
<dbReference type="OrthoDB" id="771136at2759"/>
<dbReference type="CDD" id="cd06097">
    <property type="entry name" value="Aspergillopepsin_like"/>
    <property type="match status" value="1"/>
</dbReference>
<dbReference type="RefSeq" id="XP_028474127.1">
    <property type="nucleotide sequence ID" value="XM_028617664.1"/>
</dbReference>
<evidence type="ECO:0000256" key="2">
    <source>
        <dbReference type="ARBA" id="ARBA00022670"/>
    </source>
</evidence>
<dbReference type="AlphaFoldDB" id="A0A427XJD2"/>
<gene>
    <name evidence="7" type="ORF">EHS24_001906</name>
</gene>
<evidence type="ECO:0000313" key="8">
    <source>
        <dbReference type="Proteomes" id="UP000279236"/>
    </source>
</evidence>
<name>A0A427XJD2_9TREE</name>
<dbReference type="InterPro" id="IPR033121">
    <property type="entry name" value="PEPTIDASE_A1"/>
</dbReference>
<keyword evidence="2" id="KW-0645">Protease</keyword>
<dbReference type="STRING" id="105984.A0A427XJD2"/>
<dbReference type="PROSITE" id="PS51767">
    <property type="entry name" value="PEPTIDASE_A1"/>
    <property type="match status" value="1"/>
</dbReference>
<evidence type="ECO:0000256" key="3">
    <source>
        <dbReference type="ARBA" id="ARBA00022750"/>
    </source>
</evidence>
<evidence type="ECO:0000259" key="6">
    <source>
        <dbReference type="PROSITE" id="PS51767"/>
    </source>
</evidence>
<keyword evidence="8" id="KW-1185">Reference proteome</keyword>
<dbReference type="SUPFAM" id="SSF50630">
    <property type="entry name" value="Acid proteases"/>
    <property type="match status" value="1"/>
</dbReference>
<organism evidence="7 8">
    <name type="scientific">Apiotrichum porosum</name>
    <dbReference type="NCBI Taxonomy" id="105984"/>
    <lineage>
        <taxon>Eukaryota</taxon>
        <taxon>Fungi</taxon>
        <taxon>Dikarya</taxon>
        <taxon>Basidiomycota</taxon>
        <taxon>Agaricomycotina</taxon>
        <taxon>Tremellomycetes</taxon>
        <taxon>Trichosporonales</taxon>
        <taxon>Trichosporonaceae</taxon>
        <taxon>Apiotrichum</taxon>
    </lineage>
</organism>
<comment type="similarity">
    <text evidence="1">Belongs to the peptidase A1 family.</text>
</comment>
<keyword evidence="4" id="KW-0378">Hydrolase</keyword>
<dbReference type="PANTHER" id="PTHR47966:SF1">
    <property type="entry name" value="ASPARTYL PROTEINASE"/>
    <property type="match status" value="1"/>
</dbReference>
<dbReference type="FunFam" id="2.40.70.10:FF:000092">
    <property type="entry name" value="Aspartic endopeptidase (AP1)"/>
    <property type="match status" value="1"/>
</dbReference>